<reference evidence="1" key="1">
    <citation type="submission" date="2022-11" db="EMBL/GenBank/DDBJ databases">
        <title>Genome Sequence of Boeremia exigua.</title>
        <authorList>
            <person name="Buettner E."/>
        </authorList>
    </citation>
    <scope>NUCLEOTIDE SEQUENCE</scope>
    <source>
        <strain evidence="1">CU02</strain>
    </source>
</reference>
<protein>
    <submittedName>
        <fullName evidence="1">Uncharacterized protein</fullName>
    </submittedName>
</protein>
<sequence>MITQYPRIPYSIKECAFLLAYKENRIRQNIDDDIETHREFKKRFTRRVNARALRRRFIEELVKCGTSWEELKESGISALVEGRMKPGLYEEIQVQCTQLMENSKKTPAPAPSMTAQKLQNMSRSVRGSDARVNREDSSAAHGKAPAQLSPRTNEDTIASRQLAGSELDVSRSNPNSNESAGVQISQKMAAAEFSTYQDRVSGDKTSSGATCDLDDSEEESSDKETQEDAGIEDRSSPPSSKPQTGSEAAKTKRAKSPAPINPEATTSKSARRKGDASQHRVTTQLRRQNEELNERLKFQAELFDEIIPYIQGLSVEAMDTVMKVFRNLRFEGSSAKIMADDLLSTKRRSNEQQTLLRKLQGERTSVADNSFPKIPAQKANSAYASASAGYMGHVVENIAYGRLTDRDVSLCIQGLRKELEVPQVQRAIMGAFLCRWIFQSPEPMYAEQHSLGTMMLYELEKNTNKLECVRQLDKLCAKLLWENQSFREKSILPREKALQEKFSKVIDKVRGSGYAPGSGRRHEVWSSTEFASKAMELKQQLLLSPHDYRLYYSRPGCDFDPSWMSAYDETNQPVDDAEAADQDVQLCLFPALIEQEAKLGDLASEEDVLVKNKRFLPDWKEVGAIDVKAPVCKAAVLVLHKNSNDGAGSSTTRVVPNTAT</sequence>
<gene>
    <name evidence="1" type="ORF">OPT61_g6671</name>
</gene>
<dbReference type="EMBL" id="JAPHNI010000493">
    <property type="protein sequence ID" value="KAJ8110501.1"/>
    <property type="molecule type" value="Genomic_DNA"/>
</dbReference>
<keyword evidence="2" id="KW-1185">Reference proteome</keyword>
<evidence type="ECO:0000313" key="1">
    <source>
        <dbReference type="EMBL" id="KAJ8110501.1"/>
    </source>
</evidence>
<name>A0ACC2I5E7_9PLEO</name>
<organism evidence="1 2">
    <name type="scientific">Boeremia exigua</name>
    <dbReference type="NCBI Taxonomy" id="749465"/>
    <lineage>
        <taxon>Eukaryota</taxon>
        <taxon>Fungi</taxon>
        <taxon>Dikarya</taxon>
        <taxon>Ascomycota</taxon>
        <taxon>Pezizomycotina</taxon>
        <taxon>Dothideomycetes</taxon>
        <taxon>Pleosporomycetidae</taxon>
        <taxon>Pleosporales</taxon>
        <taxon>Pleosporineae</taxon>
        <taxon>Didymellaceae</taxon>
        <taxon>Boeremia</taxon>
    </lineage>
</organism>
<accession>A0ACC2I5E7</accession>
<evidence type="ECO:0000313" key="2">
    <source>
        <dbReference type="Proteomes" id="UP001153331"/>
    </source>
</evidence>
<comment type="caution">
    <text evidence="1">The sequence shown here is derived from an EMBL/GenBank/DDBJ whole genome shotgun (WGS) entry which is preliminary data.</text>
</comment>
<dbReference type="Proteomes" id="UP001153331">
    <property type="component" value="Unassembled WGS sequence"/>
</dbReference>
<proteinExistence type="predicted"/>